<dbReference type="PROSITE" id="PS00092">
    <property type="entry name" value="N6_MTASE"/>
    <property type="match status" value="1"/>
</dbReference>
<dbReference type="SUPFAM" id="SSF53335">
    <property type="entry name" value="S-adenosyl-L-methionine-dependent methyltransferases"/>
    <property type="match status" value="1"/>
</dbReference>
<dbReference type="GO" id="GO:0009307">
    <property type="term" value="P:DNA restriction-modification system"/>
    <property type="evidence" value="ECO:0007669"/>
    <property type="project" value="InterPro"/>
</dbReference>
<accession>V2QGS0</accession>
<dbReference type="InterPro" id="IPR023095">
    <property type="entry name" value="Ade_MeTrfase_dom_2"/>
</dbReference>
<dbReference type="GO" id="GO:0009007">
    <property type="term" value="F:site-specific DNA-methyltransferase (adenine-specific) activity"/>
    <property type="evidence" value="ECO:0007669"/>
    <property type="project" value="UniProtKB-UniRule"/>
</dbReference>
<evidence type="ECO:0000313" key="8">
    <source>
        <dbReference type="EMBL" id="USF24110.1"/>
    </source>
</evidence>
<dbReference type="Gene3D" id="3.40.50.150">
    <property type="entry name" value="Vaccinia Virus protein VP39"/>
    <property type="match status" value="1"/>
</dbReference>
<dbReference type="GO" id="GO:0043565">
    <property type="term" value="F:sequence-specific DNA binding"/>
    <property type="evidence" value="ECO:0007669"/>
    <property type="project" value="TreeGrafter"/>
</dbReference>
<keyword evidence="5 7" id="KW-0949">S-adenosyl-L-methionine</keyword>
<evidence type="ECO:0000256" key="2">
    <source>
        <dbReference type="ARBA" id="ARBA00011900"/>
    </source>
</evidence>
<dbReference type="InterPro" id="IPR002052">
    <property type="entry name" value="DNA_methylase_N6_adenine_CS"/>
</dbReference>
<dbReference type="GO" id="GO:0006298">
    <property type="term" value="P:mismatch repair"/>
    <property type="evidence" value="ECO:0007669"/>
    <property type="project" value="TreeGrafter"/>
</dbReference>
<dbReference type="KEGG" id="msch:N508_001189"/>
<dbReference type="InterPro" id="IPR029063">
    <property type="entry name" value="SAM-dependent_MTases_sf"/>
</dbReference>
<proteinExistence type="inferred from homology"/>
<dbReference type="PIRSF" id="PIRSF000398">
    <property type="entry name" value="M_m6A_EcoRV"/>
    <property type="match status" value="1"/>
</dbReference>
<dbReference type="GO" id="GO:0032259">
    <property type="term" value="P:methylation"/>
    <property type="evidence" value="ECO:0007669"/>
    <property type="project" value="UniProtKB-KW"/>
</dbReference>
<dbReference type="eggNOG" id="COG0338">
    <property type="taxonomic scope" value="Bacteria"/>
</dbReference>
<dbReference type="EMBL" id="CP097562">
    <property type="protein sequence ID" value="USF24110.1"/>
    <property type="molecule type" value="Genomic_DNA"/>
</dbReference>
<dbReference type="REBASE" id="85856">
    <property type="entry name" value="M.Msc457ORF651P"/>
</dbReference>
<keyword evidence="4 7" id="KW-0808">Transferase</keyword>
<dbReference type="AlphaFoldDB" id="V2QGS0"/>
<evidence type="ECO:0000256" key="4">
    <source>
        <dbReference type="ARBA" id="ARBA00022679"/>
    </source>
</evidence>
<sequence>MIIPPIKCQGIKTKLTEWIKNKLPENYNIWYEPFMGSGVVGFNIKPNKAIFCDTNPYIINFYNDIKTGVITSDKMKLFLLSESIKLNKYSNDYYMEVRERFNKNPNSYDFIFLNRSCFNGMMRFNSKGNFNVPFCKKNNRFSRSYITKIVNQIKNIEMLLETYDYQFTTQSFNNTINYATKNDIIYCDPPYIDRYSDYFNAWRHDDEVSLFNMLLNTKSKFILSTWHHNKYRKNSYIDIYWNSFNIDLKEHFYYIGGKEHNRNTVIEALVTNF</sequence>
<dbReference type="InterPro" id="IPR012327">
    <property type="entry name" value="MeTrfase_D12"/>
</dbReference>
<reference evidence="8" key="2">
    <citation type="submission" date="2022-05" db="EMBL/GenBank/DDBJ databases">
        <authorList>
            <person name="Proctor A.L."/>
            <person name="Phillips G.J."/>
            <person name="Wannemuehler M.J."/>
        </authorList>
    </citation>
    <scope>NUCLEOTIDE SEQUENCE</scope>
    <source>
        <strain evidence="8">ASF457</strain>
    </source>
</reference>
<dbReference type="OrthoDB" id="9805629at2"/>
<dbReference type="Pfam" id="PF02086">
    <property type="entry name" value="MethyltransfD12"/>
    <property type="match status" value="1"/>
</dbReference>
<organism evidence="8 9">
    <name type="scientific">Mucispirillum schaedleri ASF457</name>
    <dbReference type="NCBI Taxonomy" id="1379858"/>
    <lineage>
        <taxon>Bacteria</taxon>
        <taxon>Pseudomonadati</taxon>
        <taxon>Deferribacterota</taxon>
        <taxon>Deferribacteres</taxon>
        <taxon>Deferribacterales</taxon>
        <taxon>Mucispirillaceae</taxon>
        <taxon>Mucispirillum</taxon>
    </lineage>
</organism>
<dbReference type="Gene3D" id="1.10.1020.10">
    <property type="entry name" value="Adenine-specific Methyltransferase, Domain 2"/>
    <property type="match status" value="1"/>
</dbReference>
<comment type="similarity">
    <text evidence="1 7">Belongs to the N(4)/N(6)-methyltransferase family.</text>
</comment>
<dbReference type="PANTHER" id="PTHR30481:SF3">
    <property type="entry name" value="DNA ADENINE METHYLASE"/>
    <property type="match status" value="1"/>
</dbReference>
<keyword evidence="3 7" id="KW-0489">Methyltransferase</keyword>
<gene>
    <name evidence="8" type="primary">dpnM_1</name>
    <name evidence="8" type="ORF">N508_001189</name>
</gene>
<dbReference type="PANTHER" id="PTHR30481">
    <property type="entry name" value="DNA ADENINE METHYLASE"/>
    <property type="match status" value="1"/>
</dbReference>
<evidence type="ECO:0000256" key="1">
    <source>
        <dbReference type="ARBA" id="ARBA00006594"/>
    </source>
</evidence>
<evidence type="ECO:0000256" key="7">
    <source>
        <dbReference type="RuleBase" id="RU361257"/>
    </source>
</evidence>
<dbReference type="RefSeq" id="WP_023275480.1">
    <property type="nucleotide sequence ID" value="NZ_CP097562.1"/>
</dbReference>
<evidence type="ECO:0000256" key="6">
    <source>
        <dbReference type="ARBA" id="ARBA00047942"/>
    </source>
</evidence>
<evidence type="ECO:0000313" key="9">
    <source>
        <dbReference type="Proteomes" id="UP000017429"/>
    </source>
</evidence>
<dbReference type="GO" id="GO:1904047">
    <property type="term" value="F:S-adenosyl-L-methionine binding"/>
    <property type="evidence" value="ECO:0007669"/>
    <property type="project" value="TreeGrafter"/>
</dbReference>
<reference evidence="8" key="3">
    <citation type="submission" date="2022-06" db="EMBL/GenBank/DDBJ databases">
        <title>Resources to Facilitate Use of the Altered Schaedler Flora (ASF) Mouse Model to Study Microbiome Function.</title>
        <authorList>
            <person name="Proctor A."/>
            <person name="Parvinroo S."/>
            <person name="Richie T."/>
            <person name="Jia X."/>
            <person name="Lee S.T.M."/>
            <person name="Karp P.D."/>
            <person name="Paley S."/>
            <person name="Kostic A.D."/>
            <person name="Pierre J.F."/>
            <person name="Wannemuehler M.J."/>
            <person name="Phillips G.J."/>
        </authorList>
    </citation>
    <scope>NUCLEOTIDE SEQUENCE</scope>
    <source>
        <strain evidence="8">ASF457</strain>
    </source>
</reference>
<dbReference type="InterPro" id="IPR012263">
    <property type="entry name" value="M_m6A_EcoRV"/>
</dbReference>
<comment type="catalytic activity">
    <reaction evidence="6 7">
        <text>a 2'-deoxyadenosine in DNA + S-adenosyl-L-methionine = an N(6)-methyl-2'-deoxyadenosine in DNA + S-adenosyl-L-homocysteine + H(+)</text>
        <dbReference type="Rhea" id="RHEA:15197"/>
        <dbReference type="Rhea" id="RHEA-COMP:12418"/>
        <dbReference type="Rhea" id="RHEA-COMP:12419"/>
        <dbReference type="ChEBI" id="CHEBI:15378"/>
        <dbReference type="ChEBI" id="CHEBI:57856"/>
        <dbReference type="ChEBI" id="CHEBI:59789"/>
        <dbReference type="ChEBI" id="CHEBI:90615"/>
        <dbReference type="ChEBI" id="CHEBI:90616"/>
        <dbReference type="EC" id="2.1.1.72"/>
    </reaction>
</comment>
<dbReference type="NCBIfam" id="TIGR00571">
    <property type="entry name" value="dam"/>
    <property type="match status" value="1"/>
</dbReference>
<keyword evidence="9" id="KW-1185">Reference proteome</keyword>
<evidence type="ECO:0000256" key="3">
    <source>
        <dbReference type="ARBA" id="ARBA00022603"/>
    </source>
</evidence>
<protein>
    <recommendedName>
        <fullName evidence="2 7">Site-specific DNA-methyltransferase (adenine-specific)</fullName>
        <ecNumber evidence="2 7">2.1.1.72</ecNumber>
    </recommendedName>
</protein>
<dbReference type="Proteomes" id="UP000017429">
    <property type="component" value="Chromosome"/>
</dbReference>
<dbReference type="EC" id="2.1.1.72" evidence="2 7"/>
<dbReference type="PRINTS" id="PR00505">
    <property type="entry name" value="D12N6MTFRASE"/>
</dbReference>
<name>V2QGS0_9BACT</name>
<evidence type="ECO:0000256" key="5">
    <source>
        <dbReference type="ARBA" id="ARBA00022691"/>
    </source>
</evidence>
<reference evidence="8" key="1">
    <citation type="journal article" date="2014" name="Genome Announc.">
        <title>Draft genome sequences of the altered schaedler flora, a defined bacterial community from gnotobiotic mice.</title>
        <authorList>
            <person name="Wannemuehler M.J."/>
            <person name="Overstreet A.M."/>
            <person name="Ward D.V."/>
            <person name="Phillips G.J."/>
        </authorList>
    </citation>
    <scope>NUCLEOTIDE SEQUENCE</scope>
    <source>
        <strain evidence="8">ASF457</strain>
    </source>
</reference>